<feature type="region of interest" description="Disordered" evidence="1">
    <location>
        <begin position="524"/>
        <end position="549"/>
    </location>
</feature>
<proteinExistence type="predicted"/>
<dbReference type="EMBL" id="KN818245">
    <property type="protein sequence ID" value="KIL64991.1"/>
    <property type="molecule type" value="Genomic_DNA"/>
</dbReference>
<reference evidence="3 4" key="1">
    <citation type="submission" date="2014-04" db="EMBL/GenBank/DDBJ databases">
        <title>Evolutionary Origins and Diversification of the Mycorrhizal Mutualists.</title>
        <authorList>
            <consortium name="DOE Joint Genome Institute"/>
            <consortium name="Mycorrhizal Genomics Consortium"/>
            <person name="Kohler A."/>
            <person name="Kuo A."/>
            <person name="Nagy L.G."/>
            <person name="Floudas D."/>
            <person name="Copeland A."/>
            <person name="Barry K.W."/>
            <person name="Cichocki N."/>
            <person name="Veneault-Fourrey C."/>
            <person name="LaButti K."/>
            <person name="Lindquist E.A."/>
            <person name="Lipzen A."/>
            <person name="Lundell T."/>
            <person name="Morin E."/>
            <person name="Murat C."/>
            <person name="Riley R."/>
            <person name="Ohm R."/>
            <person name="Sun H."/>
            <person name="Tunlid A."/>
            <person name="Henrissat B."/>
            <person name="Grigoriev I.V."/>
            <person name="Hibbett D.S."/>
            <person name="Martin F."/>
        </authorList>
    </citation>
    <scope>NUCLEOTIDE SEQUENCE [LARGE SCALE GENOMIC DNA]</scope>
    <source>
        <strain evidence="3 4">Koide BX008</strain>
    </source>
</reference>
<dbReference type="Proteomes" id="UP000054549">
    <property type="component" value="Unassembled WGS sequence"/>
</dbReference>
<dbReference type="HOGENOM" id="CLU_007279_0_1_1"/>
<dbReference type="InterPro" id="IPR036047">
    <property type="entry name" value="F-box-like_dom_sf"/>
</dbReference>
<dbReference type="Pfam" id="PF00646">
    <property type="entry name" value="F-box"/>
    <property type="match status" value="1"/>
</dbReference>
<protein>
    <recommendedName>
        <fullName evidence="2">F-box domain-containing protein</fullName>
    </recommendedName>
</protein>
<dbReference type="SMART" id="SM00256">
    <property type="entry name" value="FBOX"/>
    <property type="match status" value="1"/>
</dbReference>
<dbReference type="OrthoDB" id="2745718at2759"/>
<name>A0A0C2X6T6_AMAMK</name>
<dbReference type="InParanoid" id="A0A0C2X6T6"/>
<evidence type="ECO:0000256" key="1">
    <source>
        <dbReference type="SAM" id="MobiDB-lite"/>
    </source>
</evidence>
<gene>
    <name evidence="3" type="ORF">M378DRAFT_554739</name>
</gene>
<organism evidence="3 4">
    <name type="scientific">Amanita muscaria (strain Koide BX008)</name>
    <dbReference type="NCBI Taxonomy" id="946122"/>
    <lineage>
        <taxon>Eukaryota</taxon>
        <taxon>Fungi</taxon>
        <taxon>Dikarya</taxon>
        <taxon>Basidiomycota</taxon>
        <taxon>Agaricomycotina</taxon>
        <taxon>Agaricomycetes</taxon>
        <taxon>Agaricomycetidae</taxon>
        <taxon>Agaricales</taxon>
        <taxon>Pluteineae</taxon>
        <taxon>Amanitaceae</taxon>
        <taxon>Amanita</taxon>
    </lineage>
</organism>
<feature type="compositionally biased region" description="Low complexity" evidence="1">
    <location>
        <begin position="432"/>
        <end position="449"/>
    </location>
</feature>
<feature type="domain" description="F-box" evidence="2">
    <location>
        <begin position="1"/>
        <end position="46"/>
    </location>
</feature>
<dbReference type="PROSITE" id="PS50181">
    <property type="entry name" value="FBOX"/>
    <property type="match status" value="1"/>
</dbReference>
<dbReference type="SUPFAM" id="SSF81383">
    <property type="entry name" value="F-box domain"/>
    <property type="match status" value="1"/>
</dbReference>
<dbReference type="InterPro" id="IPR001810">
    <property type="entry name" value="F-box_dom"/>
</dbReference>
<dbReference type="Gene3D" id="1.20.1280.50">
    <property type="match status" value="1"/>
</dbReference>
<dbReference type="AlphaFoldDB" id="A0A0C2X6T6"/>
<evidence type="ECO:0000313" key="4">
    <source>
        <dbReference type="Proteomes" id="UP000054549"/>
    </source>
</evidence>
<dbReference type="CDD" id="cd09917">
    <property type="entry name" value="F-box_SF"/>
    <property type="match status" value="1"/>
</dbReference>
<evidence type="ECO:0000313" key="3">
    <source>
        <dbReference type="EMBL" id="KIL64991.1"/>
    </source>
</evidence>
<evidence type="ECO:0000259" key="2">
    <source>
        <dbReference type="PROSITE" id="PS50181"/>
    </source>
</evidence>
<accession>A0A0C2X6T6</accession>
<sequence length="612" mass="69324">MISLALPHELMERILLLLDTKSMLKCRLVNREFNAIIQSSTLVQYYLACKAAGVIDNLQSPLSYAERLEALKKREDAWRKLKPMFETTMDIDEGAEGGYELTAGYFCRGQNYKDLYCCHLPSSPEDNLQWFRIPTHGPGQSWSGFMHVFGTAVYEHDLVVNVISSEVGNQADMQRHSLDLVLLKFSTGEHHPLARHPLIHVQRSPSDRPFASVRIVGDHLALLVDDQDGSKLFIFDWKTGHKRLQHKATENAYKSSTPVFISSELLLVPDCNLSRFEVWHILPNPNSPIQILSLQIPAVSAYYYITYSFCHGELSPFLHSMPYYPPRPFFPSSENSIITVNLLFSHSIPGFLQFAYKLVIHRRALLDMVQKWTSPSLPEQEGLSTWLTNELTVDKVADPDDGLVRLSTQSKLVSTVPHPRSSPRTRDPSTLATSPASHISAISSGSAPSTSRYDILQVQWADWGPTISRWFPLNTTYHMRIPQSNGQRCVFLDPNPHDKRRCTVSVADFNLYNVKRNAEMMGQLGGREGEGNDGNGMNNGEGKEEEDEDEELEILLEEGLFAEEVSMGLKCVVYRAPGEYEFDAVMMDEERLLGFKYDKENRTESIKVLYIG</sequence>
<keyword evidence="4" id="KW-1185">Reference proteome</keyword>
<feature type="region of interest" description="Disordered" evidence="1">
    <location>
        <begin position="412"/>
        <end position="449"/>
    </location>
</feature>